<keyword evidence="1" id="KW-0805">Transcription regulation</keyword>
<dbReference type="SUPFAM" id="SSF46894">
    <property type="entry name" value="C-terminal effector domain of the bipartite response regulators"/>
    <property type="match status" value="1"/>
</dbReference>
<dbReference type="InterPro" id="IPR000792">
    <property type="entry name" value="Tscrpt_reg_LuxR_C"/>
</dbReference>
<evidence type="ECO:0000256" key="3">
    <source>
        <dbReference type="ARBA" id="ARBA00023163"/>
    </source>
</evidence>
<dbReference type="InterPro" id="IPR036388">
    <property type="entry name" value="WH-like_DNA-bd_sf"/>
</dbReference>
<dbReference type="InterPro" id="IPR016032">
    <property type="entry name" value="Sig_transdc_resp-reg_C-effctor"/>
</dbReference>
<evidence type="ECO:0000259" key="5">
    <source>
        <dbReference type="PROSITE" id="PS50043"/>
    </source>
</evidence>
<feature type="compositionally biased region" description="Low complexity" evidence="4">
    <location>
        <begin position="772"/>
        <end position="783"/>
    </location>
</feature>
<keyword evidence="7" id="KW-1185">Reference proteome</keyword>
<keyword evidence="2" id="KW-0238">DNA-binding</keyword>
<dbReference type="NCBIfam" id="NF038181">
    <property type="entry name" value="reg_ATPase_IniR"/>
    <property type="match status" value="1"/>
</dbReference>
<gene>
    <name evidence="6" type="ORF">AU192_24120</name>
</gene>
<proteinExistence type="predicted"/>
<dbReference type="Pfam" id="PF00196">
    <property type="entry name" value="GerE"/>
    <property type="match status" value="1"/>
</dbReference>
<dbReference type="GO" id="GO:0003677">
    <property type="term" value="F:DNA binding"/>
    <property type="evidence" value="ECO:0007669"/>
    <property type="project" value="UniProtKB-KW"/>
</dbReference>
<sequence length="846" mass="88559">MTASDPRTEIPPPAREAVAGLAAAPTEPVKLLVSGGIGTGKSSVLAAVRTALRAAGVPVLTRIPRADDDPAAAVVIDDAHLLADHELGELARRVSDLPSTLVVSSAPIAHRPAMRALFTAIERENPIVILGPLPPADVASLVTEKLGATPPSDMVRSFVVATAGLPFLLQPAIAAVAELQDDAPATAVLQAVTYALTERLRRLDDATLDTLLVTSLSRDLGPDDVAAALRMDAEQAYAVVDRARATGLVEPSYSRAFLRTLHRCVAQILGTARHHDTEISLLVSQLESSTLSPELALQLAEHGLRDDRLATALADMATRSRSQPARAARLYRAAVDAGATTLSPRLADALALTGDCVTAGRLTDQLLGSDDAAERAAAVRIAASIALHDGSATQAADLFRWLGPYPDAFVSAAGAVVSLAAGDLSAARTALSAESAGPPTSTARAARSLAEGLLMSLDAPYPAAVSRLGQAITADQPADGVAPDTPAALVTLAALHGGDPVRARSVIARVVRAGLEDGSEAALFVARRHRLLLGWVRMQDGQLPAATSDVAIACADADTSPLHRRDALWAAALQTAIARRSGDTGAMQKHWYAAVEVLAEYSMDLFSLLPLGELWVAASRMRQIDRLQHTLDEAFALLGSLGEPVLWSTPLHWAGVHAGILANAPDAVAPHGQALTAAATHSAFAKTLATAGRTWLRVLANHVDTDEVTTAARLLAQVGLTWDATRLAGQAALQTPDGRVSGAMLQLARDLKQTVAPDDAPGSDQLAAPETARASSARPASSRLSDREREVAELLLLGMPYRDIGAQLFISAKTVEHHVARIRRRLGAESRSEMLSMLRAMLSPQS</sequence>
<dbReference type="AlphaFoldDB" id="A0A101A381"/>
<accession>A0A101A381</accession>
<dbReference type="CDD" id="cd06170">
    <property type="entry name" value="LuxR_C_like"/>
    <property type="match status" value="1"/>
</dbReference>
<dbReference type="EMBL" id="LQIR01000037">
    <property type="protein sequence ID" value="KUI12106.1"/>
    <property type="molecule type" value="Genomic_DNA"/>
</dbReference>
<dbReference type="PANTHER" id="PTHR44688">
    <property type="entry name" value="DNA-BINDING TRANSCRIPTIONAL ACTIVATOR DEVR_DOSR"/>
    <property type="match status" value="1"/>
</dbReference>
<dbReference type="GO" id="GO:0006355">
    <property type="term" value="P:regulation of DNA-templated transcription"/>
    <property type="evidence" value="ECO:0007669"/>
    <property type="project" value="InterPro"/>
</dbReference>
<dbReference type="PROSITE" id="PS00622">
    <property type="entry name" value="HTH_LUXR_1"/>
    <property type="match status" value="1"/>
</dbReference>
<dbReference type="Proteomes" id="UP000053707">
    <property type="component" value="Unassembled WGS sequence"/>
</dbReference>
<evidence type="ECO:0000313" key="6">
    <source>
        <dbReference type="EMBL" id="KUI12106.1"/>
    </source>
</evidence>
<organism evidence="6 7">
    <name type="scientific">Mycobacterium lehmannii</name>
    <dbReference type="NCBI Taxonomy" id="2048550"/>
    <lineage>
        <taxon>Bacteria</taxon>
        <taxon>Bacillati</taxon>
        <taxon>Actinomycetota</taxon>
        <taxon>Actinomycetes</taxon>
        <taxon>Mycobacteriales</taxon>
        <taxon>Mycobacteriaceae</taxon>
        <taxon>Mycobacterium</taxon>
    </lineage>
</organism>
<name>A0A101A381_9MYCO</name>
<dbReference type="PROSITE" id="PS50043">
    <property type="entry name" value="HTH_LUXR_2"/>
    <property type="match status" value="1"/>
</dbReference>
<evidence type="ECO:0000256" key="1">
    <source>
        <dbReference type="ARBA" id="ARBA00023015"/>
    </source>
</evidence>
<dbReference type="PANTHER" id="PTHR44688:SF16">
    <property type="entry name" value="DNA-BINDING TRANSCRIPTIONAL ACTIVATOR DEVR_DOSR"/>
    <property type="match status" value="1"/>
</dbReference>
<dbReference type="RefSeq" id="WP_064398994.1">
    <property type="nucleotide sequence ID" value="NZ_LQIR01000037.1"/>
</dbReference>
<reference evidence="6 7" key="1">
    <citation type="submission" date="2016-01" db="EMBL/GenBank/DDBJ databases">
        <authorList>
            <consortium name="TB Trials Study Group"/>
            <person name="Sutton G."/>
            <person name="Brinkac L."/>
            <person name="Sanka R."/>
            <person name="Adams M."/>
            <person name="Lau E.L."/>
            <person name="Macaden R."/>
            <person name="Grewal H.M.S."/>
        </authorList>
    </citation>
    <scope>NUCLEOTIDE SEQUENCE [LARGE SCALE GENOMIC DNA]</scope>
    <source>
        <strain evidence="6 7">IS-1744</strain>
    </source>
</reference>
<dbReference type="SMART" id="SM00421">
    <property type="entry name" value="HTH_LUXR"/>
    <property type="match status" value="1"/>
</dbReference>
<comment type="caution">
    <text evidence="6">The sequence shown here is derived from an EMBL/GenBank/DDBJ whole genome shotgun (WGS) entry which is preliminary data.</text>
</comment>
<keyword evidence="3" id="KW-0804">Transcription</keyword>
<dbReference type="PRINTS" id="PR00038">
    <property type="entry name" value="HTHLUXR"/>
</dbReference>
<evidence type="ECO:0000313" key="7">
    <source>
        <dbReference type="Proteomes" id="UP000053707"/>
    </source>
</evidence>
<evidence type="ECO:0000256" key="4">
    <source>
        <dbReference type="SAM" id="MobiDB-lite"/>
    </source>
</evidence>
<feature type="region of interest" description="Disordered" evidence="4">
    <location>
        <begin position="755"/>
        <end position="785"/>
    </location>
</feature>
<evidence type="ECO:0000256" key="2">
    <source>
        <dbReference type="ARBA" id="ARBA00023125"/>
    </source>
</evidence>
<feature type="domain" description="HTH luxR-type" evidence="5">
    <location>
        <begin position="777"/>
        <end position="842"/>
    </location>
</feature>
<dbReference type="Gene3D" id="1.10.10.10">
    <property type="entry name" value="Winged helix-like DNA-binding domain superfamily/Winged helix DNA-binding domain"/>
    <property type="match status" value="1"/>
</dbReference>
<protein>
    <submittedName>
        <fullName evidence="6">Helix-turn-helix transcriptional regulator</fullName>
    </submittedName>
</protein>